<keyword evidence="1 9" id="KW-0547">Nucleotide-binding</keyword>
<protein>
    <recommendedName>
        <fullName evidence="7">DNA 3'-5' helicase</fullName>
        <ecNumber evidence="7">5.6.2.4</ecNumber>
    </recommendedName>
</protein>
<dbReference type="EMBL" id="CP042829">
    <property type="protein sequence ID" value="QFG03692.1"/>
    <property type="molecule type" value="Genomic_DNA"/>
</dbReference>
<dbReference type="Gene3D" id="3.40.50.300">
    <property type="entry name" value="P-loop containing nucleotide triphosphate hydrolases"/>
    <property type="match status" value="3"/>
</dbReference>
<evidence type="ECO:0000256" key="1">
    <source>
        <dbReference type="ARBA" id="ARBA00022741"/>
    </source>
</evidence>
<gene>
    <name evidence="12" type="ORF">Tbon_10420</name>
</gene>
<dbReference type="InterPro" id="IPR014017">
    <property type="entry name" value="DNA_helicase_UvrD-like_C"/>
</dbReference>
<dbReference type="PANTHER" id="PTHR11070">
    <property type="entry name" value="UVRD / RECB / PCRA DNA HELICASE FAMILY MEMBER"/>
    <property type="match status" value="1"/>
</dbReference>
<feature type="binding site" evidence="9">
    <location>
        <begin position="248"/>
        <end position="255"/>
    </location>
    <ligand>
        <name>ATP</name>
        <dbReference type="ChEBI" id="CHEBI:30616"/>
    </ligand>
</feature>
<reference evidence="12 13" key="1">
    <citation type="submission" date="2019-10" db="EMBL/GenBank/DDBJ databases">
        <title>Thermopilla bonchosmolovskayae gen. nov., sp. nov., a moderately thermophilic Chloroflexi bacterium from a Chukotka hot spring (Arctic, Russia), representing a novel classis Thermopillaia, which include previously uncultivated lineage OLB14.</title>
        <authorList>
            <person name="Kochetkova T.V."/>
            <person name="Zayulina K.S."/>
            <person name="Zhigarkov V.S."/>
            <person name="Minaev N.V."/>
            <person name="Novikov A."/>
            <person name="Toshchakov S.V."/>
            <person name="Elcheninov A.G."/>
            <person name="Kublanov I.V."/>
        </authorList>
    </citation>
    <scope>NUCLEOTIDE SEQUENCE [LARGE SCALE GENOMIC DNA]</scope>
    <source>
        <strain evidence="12 13">3753O</strain>
    </source>
</reference>
<evidence type="ECO:0000256" key="5">
    <source>
        <dbReference type="ARBA" id="ARBA00023235"/>
    </source>
</evidence>
<dbReference type="PANTHER" id="PTHR11070:SF63">
    <property type="entry name" value="DNA HELICASE IV"/>
    <property type="match status" value="1"/>
</dbReference>
<evidence type="ECO:0000256" key="4">
    <source>
        <dbReference type="ARBA" id="ARBA00022840"/>
    </source>
</evidence>
<dbReference type="SUPFAM" id="SSF52540">
    <property type="entry name" value="P-loop containing nucleoside triphosphate hydrolases"/>
    <property type="match status" value="1"/>
</dbReference>
<evidence type="ECO:0000256" key="7">
    <source>
        <dbReference type="ARBA" id="ARBA00034808"/>
    </source>
</evidence>
<keyword evidence="5" id="KW-0413">Isomerase</keyword>
<dbReference type="InterPro" id="IPR027417">
    <property type="entry name" value="P-loop_NTPase"/>
</dbReference>
<evidence type="ECO:0000313" key="13">
    <source>
        <dbReference type="Proteomes" id="UP000326331"/>
    </source>
</evidence>
<keyword evidence="3 9" id="KW-0347">Helicase</keyword>
<dbReference type="InterPro" id="IPR000212">
    <property type="entry name" value="DNA_helicase_UvrD/REP"/>
</dbReference>
<organism evidence="12 13">
    <name type="scientific">Tepidiforma bonchosmolovskayae</name>
    <dbReference type="NCBI Taxonomy" id="2601677"/>
    <lineage>
        <taxon>Bacteria</taxon>
        <taxon>Bacillati</taxon>
        <taxon>Chloroflexota</taxon>
        <taxon>Tepidiformia</taxon>
        <taxon>Tepidiformales</taxon>
        <taxon>Tepidiformaceae</taxon>
        <taxon>Tepidiforma</taxon>
    </lineage>
</organism>
<dbReference type="InterPro" id="IPR014016">
    <property type="entry name" value="UvrD-like_ATP-bd"/>
</dbReference>
<comment type="catalytic activity">
    <reaction evidence="8">
        <text>ATP + H2O = ADP + phosphate + H(+)</text>
        <dbReference type="Rhea" id="RHEA:13065"/>
        <dbReference type="ChEBI" id="CHEBI:15377"/>
        <dbReference type="ChEBI" id="CHEBI:15378"/>
        <dbReference type="ChEBI" id="CHEBI:30616"/>
        <dbReference type="ChEBI" id="CHEBI:43474"/>
        <dbReference type="ChEBI" id="CHEBI:456216"/>
        <dbReference type="EC" id="5.6.2.4"/>
    </reaction>
</comment>
<evidence type="ECO:0000256" key="9">
    <source>
        <dbReference type="PROSITE-ProRule" id="PRU00560"/>
    </source>
</evidence>
<proteinExistence type="predicted"/>
<name>A0ABX6C334_9CHLR</name>
<dbReference type="Pfam" id="PF00580">
    <property type="entry name" value="UvrD-helicase"/>
    <property type="match status" value="1"/>
</dbReference>
<keyword evidence="13" id="KW-1185">Reference proteome</keyword>
<keyword evidence="10" id="KW-0175">Coiled coil</keyword>
<feature type="domain" description="UvrD-like helicase ATP-binding" evidence="11">
    <location>
        <begin position="227"/>
        <end position="695"/>
    </location>
</feature>
<evidence type="ECO:0000313" key="12">
    <source>
        <dbReference type="EMBL" id="QFG03692.1"/>
    </source>
</evidence>
<dbReference type="PROSITE" id="PS51198">
    <property type="entry name" value="UVRD_HELICASE_ATP_BIND"/>
    <property type="match status" value="1"/>
</dbReference>
<evidence type="ECO:0000256" key="3">
    <source>
        <dbReference type="ARBA" id="ARBA00022806"/>
    </source>
</evidence>
<dbReference type="Pfam" id="PF13361">
    <property type="entry name" value="UvrD_C"/>
    <property type="match status" value="1"/>
</dbReference>
<evidence type="ECO:0000256" key="8">
    <source>
        <dbReference type="ARBA" id="ARBA00048988"/>
    </source>
</evidence>
<accession>A0ABX6C334</accession>
<comment type="catalytic activity">
    <reaction evidence="6">
        <text>Couples ATP hydrolysis with the unwinding of duplex DNA by translocating in the 3'-5' direction.</text>
        <dbReference type="EC" id="5.6.2.4"/>
    </reaction>
</comment>
<dbReference type="Proteomes" id="UP000326331">
    <property type="component" value="Chromosome"/>
</dbReference>
<evidence type="ECO:0000256" key="2">
    <source>
        <dbReference type="ARBA" id="ARBA00022801"/>
    </source>
</evidence>
<evidence type="ECO:0000256" key="10">
    <source>
        <dbReference type="SAM" id="Coils"/>
    </source>
</evidence>
<dbReference type="EC" id="5.6.2.4" evidence="7"/>
<keyword evidence="4 9" id="KW-0067">ATP-binding</keyword>
<keyword evidence="2 9" id="KW-0378">Hydrolase</keyword>
<sequence length="989" mass="115161">MLDKLISLWDDFDQKPDYYLRDLIPSIIAYRDLSRFSFIEKKLIQQLKSLMSEEEWNNLANLIEERRTGRLHVLRSDKERHLGAKRELRPRDEEELRLEAIWQLRPRDEEELRRWAAEERRLRGEWERRRREEAEERRRRDEEERRRREEEERRRREKEEERRRREEEERRRRVALVQRIRHALETDYLNADRVFASDPDASLLSAEEYRRLKVDFVREWSRRELGLELDDEQAAAVALAAGNTLVVARAGSGKTTALTARAAFLQKHCRIEPRELLLLAFNRDAANEMKKRLRTFLGENVPHVMTFHALAHAIVKPLSRILSDQKDEDQLDLSKFVQDVIDDLIRSERYADRIKQFMLAYYKEDWDQIIRNKFNLPIAHFLAYRRSLERETLAGEFVKSYGEKLIANILFEHGIEYKYEKPFRWGESVYRPDFTIYFDNRRGGLIIEYFGLKGEPDYDALAEDKIRYWGSRPQWNLIYFSSEDISRHGPDRFASILLGALDRFGIRYRKLSDHEIWAKVKHRAIDRFTEAVVSFVNRARALGVSADDLREKVLHHSSISQFEADFLEVACEIYDSYVDRLASQNLLDFPGLLWSAVERIKNGETSFVRDRGRESGNLKTIKYVLVDEFQDMSTAFIELLLAIKGVSDSSGFFGVGDNWQAINRFAGADIRYFGNFEDIFTSPYKFLLLNNYRSDARIVETGNAIMAPSDERGGVAVSRRDGEVMIFDMAKWRSRDAEKQRHGDDEITPAALRLIWHCLSGGQRVLVLFRARTIPWYIRWLIGPGEKDGVEALQEHFRSAIPERLRGMVTVNTAHSAKGKEEDAVIILDARDGRFPLIHPLWVTGRVFGDSLLSIGSDERRLFYVAATRAKHALYFVTDSRRGSTFLAGVRSHANVASGDWRKLAGPPCVAIEAEAGPGRKLSRYGFRPVRAGRGDGVWRKDVPLVDFSWDRVLSQLRSVDLLGVRAIDDEGNVLHEWSAGVRRSDAGE</sequence>
<evidence type="ECO:0000256" key="6">
    <source>
        <dbReference type="ARBA" id="ARBA00034617"/>
    </source>
</evidence>
<evidence type="ECO:0000259" key="11">
    <source>
        <dbReference type="PROSITE" id="PS51198"/>
    </source>
</evidence>
<feature type="coiled-coil region" evidence="10">
    <location>
        <begin position="131"/>
        <end position="178"/>
    </location>
</feature>